<dbReference type="Pfam" id="PF23726">
    <property type="entry name" value="Beta-prop_RSE1_2nd"/>
    <property type="match status" value="1"/>
</dbReference>
<dbReference type="Pfam" id="PF03178">
    <property type="entry name" value="CPSF_A"/>
    <property type="match status" value="1"/>
</dbReference>
<dbReference type="Gene3D" id="1.10.150.910">
    <property type="match status" value="1"/>
</dbReference>
<comment type="subcellular location">
    <subcellularLocation>
        <location evidence="1">Nucleus</location>
    </subcellularLocation>
</comment>
<accession>A0ABR1AZW4</accession>
<name>A0ABR1AZW4_POLSC</name>
<keyword evidence="2" id="KW-0539">Nucleus</keyword>
<evidence type="ECO:0000259" key="3">
    <source>
        <dbReference type="Pfam" id="PF03178"/>
    </source>
</evidence>
<keyword evidence="7" id="KW-1185">Reference proteome</keyword>
<evidence type="ECO:0008006" key="8">
    <source>
        <dbReference type="Google" id="ProtNLM"/>
    </source>
</evidence>
<dbReference type="InterPro" id="IPR004871">
    <property type="entry name" value="RSE1/DDB1/CPSF1_C"/>
</dbReference>
<dbReference type="InterPro" id="IPR058543">
    <property type="entry name" value="Beta-prop_RSE1/DDB1/CPSF1_2nd"/>
</dbReference>
<protein>
    <recommendedName>
        <fullName evidence="8">Cleavage and polyadenylation specificity factor subunit 1</fullName>
    </recommendedName>
</protein>
<evidence type="ECO:0000259" key="4">
    <source>
        <dbReference type="Pfam" id="PF10433"/>
    </source>
</evidence>
<evidence type="ECO:0000256" key="2">
    <source>
        <dbReference type="ARBA" id="ARBA00023242"/>
    </source>
</evidence>
<dbReference type="EMBL" id="JAWJWF010000005">
    <property type="protein sequence ID" value="KAK6632109.1"/>
    <property type="molecule type" value="Genomic_DNA"/>
</dbReference>
<evidence type="ECO:0000313" key="6">
    <source>
        <dbReference type="EMBL" id="KAK6632109.1"/>
    </source>
</evidence>
<dbReference type="Gene3D" id="2.130.10.10">
    <property type="entry name" value="YVTN repeat-like/Quinoprotein amine dehydrogenase"/>
    <property type="match status" value="2"/>
</dbReference>
<organism evidence="6 7">
    <name type="scientific">Polyplax serrata</name>
    <name type="common">Common mouse louse</name>
    <dbReference type="NCBI Taxonomy" id="468196"/>
    <lineage>
        <taxon>Eukaryota</taxon>
        <taxon>Metazoa</taxon>
        <taxon>Ecdysozoa</taxon>
        <taxon>Arthropoda</taxon>
        <taxon>Hexapoda</taxon>
        <taxon>Insecta</taxon>
        <taxon>Pterygota</taxon>
        <taxon>Neoptera</taxon>
        <taxon>Paraneoptera</taxon>
        <taxon>Psocodea</taxon>
        <taxon>Troctomorpha</taxon>
        <taxon>Phthiraptera</taxon>
        <taxon>Anoplura</taxon>
        <taxon>Polyplacidae</taxon>
        <taxon>Polyplax</taxon>
    </lineage>
</organism>
<gene>
    <name evidence="6" type="ORF">RUM44_007139</name>
</gene>
<evidence type="ECO:0000313" key="7">
    <source>
        <dbReference type="Proteomes" id="UP001359485"/>
    </source>
</evidence>
<dbReference type="InterPro" id="IPR018846">
    <property type="entry name" value="Beta-prop_RSE1/DDB1/CPSF1_1st"/>
</dbReference>
<dbReference type="PANTHER" id="PTHR10644">
    <property type="entry name" value="DNA REPAIR/RNA PROCESSING CPSF FAMILY"/>
    <property type="match status" value="1"/>
</dbReference>
<dbReference type="Pfam" id="PF10433">
    <property type="entry name" value="Beta-prop_RSE1_1st"/>
    <property type="match status" value="1"/>
</dbReference>
<dbReference type="InterPro" id="IPR050358">
    <property type="entry name" value="RSE1/DDB1/CFT1"/>
</dbReference>
<reference evidence="6 7" key="1">
    <citation type="submission" date="2023-09" db="EMBL/GenBank/DDBJ databases">
        <title>Genomes of two closely related lineages of the louse Polyplax serrata with different host specificities.</title>
        <authorList>
            <person name="Martinu J."/>
            <person name="Tarabai H."/>
            <person name="Stefka J."/>
            <person name="Hypsa V."/>
        </authorList>
    </citation>
    <scope>NUCLEOTIDE SEQUENCE [LARGE SCALE GENOMIC DNA]</scope>
    <source>
        <strain evidence="6">98ZLc_SE</strain>
    </source>
</reference>
<evidence type="ECO:0000256" key="1">
    <source>
        <dbReference type="ARBA" id="ARBA00004123"/>
    </source>
</evidence>
<dbReference type="Proteomes" id="UP001359485">
    <property type="component" value="Unassembled WGS sequence"/>
</dbReference>
<sequence>MYSICKLTHPSTSVEHAISCHFYNRSETSLVIAGKNIVRVFQLIPDIDPSKKDAYSERRPPKMKLECLSSFTLFANVMSMQAVSLAGSSRDALLLSFREAKLCVVEYDPDSHDLRTLSLHYFEEDEMKGGWTNHYDIPLVRVDPEGRCAAMLVYGRKLVILPFRRESKLDDPDIALLDPHSSSVATAKAPVLSSYTITLREIDEKLENVIDIQFLHGYYEPTLLILYEPLKTFAGRIAVRNDTCAMIAVSLNIQQKVHPAIWSVGGLPFNCTQAVPVPKPLGGTLIFSVNALIYLNQSIPPFGVSINSIAEVSTNFQLKIQEGLKLTLESAQAAFISHDRLVVSLKTGELYVLSLLADSIRSVRGFHFDKAAASVLTTCICVCEDKYLFLGSRLGNSLLLRFTEKESSEAPIITIDEAVRETPAPSKRRRQDALGDWMASDVADIRDLDELEVYGNQETSSSVQITSFMFEVCDSLLNIGPCGNVSMGEPAFLSEEFSNNRDPDLELVTTSGHGKNGAICVLQRTIRPQVVTTFELPGCLDMWTVIGPQTESGQSQTDDDLSHAFLILSQKDSTMILQTGQEINEVDHSGFNTQGPTIYAGNLANNKYIVQVSKSGVRLLRGLEQIQHIPLDMGSLVVHASSADPYVALLTEDGQVILLTLRESRGLGRLSVFKPTIPTNPRVAKICTYRDVSGLFTLTTDEELQNATFKSDSKNMKKEADDEDEMLYGGSEVKFQLLPVTNTNTESPARPFVRWKKYSQEIKPNYWMFLLRENGTLDIYSLPDFRPSFQIRRLGQGQRVLYDVLDTVQPSGNDGSDDPEIHELLVVSLGHLGRRPILLLRTESDLMMYQAFKYAKGSNLKIRFRRLPQTLILKERKMKFKVKYENEVESERATRLRYFSNISGYNGVFVCGPNPYWLFLTARGELRSHPMLIDGRVTSFASFHNVNCPLGFLYFTSKCELRICILPTHLSYDAPWPVRKVPLRCTPHMVTYHLESKTYCLVTSSSEPSNEYFRFNGEDKEHSVEERDERFPMPMQDKFSIMLFSPVSWEIIPNTKMDLDDWEHVTCVKTVNLSYEGTRSGLKGYVAVGTNYNYSEDITSKGRIIIYDIIEVVPEPGQPLTKNRFKTVYAKEQKGPVTALCHVLGFLVTAMGQKIYIWQLKDNDLVGIAFIDTQIYIHQMISVKSLILVADVYKSISLLRFQEEYRTLSLVSRDFRPCEVYAIELLLDNTQMGFLISDVEMNLIMYMYKPEDRDSFGGQKLLRKADFHLGQHINSWFRIRCRLGDQSSDYDLPVGAEKRHISMFATLDGAIGYLLPIPEKTYRRLQMLQNILVYHIPHLAGLNPKAFRVYKSGRKLLGNPCRRIVDGELVWMYLSLTVIEKQDVAKKMGSRVDDIVEDIAIIEKLSDHF</sequence>
<feature type="domain" description="RSE1/DDB1/CPSF1 C-terminal" evidence="3">
    <location>
        <begin position="1038"/>
        <end position="1374"/>
    </location>
</feature>
<evidence type="ECO:0000259" key="5">
    <source>
        <dbReference type="Pfam" id="PF23726"/>
    </source>
</evidence>
<dbReference type="InterPro" id="IPR015943">
    <property type="entry name" value="WD40/YVTN_repeat-like_dom_sf"/>
</dbReference>
<feature type="domain" description="RSE1/DDB1/CPSF1 second beta-propeller" evidence="5">
    <location>
        <begin position="528"/>
        <end position="964"/>
    </location>
</feature>
<proteinExistence type="predicted"/>
<comment type="caution">
    <text evidence="6">The sequence shown here is derived from an EMBL/GenBank/DDBJ whole genome shotgun (WGS) entry which is preliminary data.</text>
</comment>
<feature type="domain" description="RSE1/DDB1/CPSF1 first beta-propeller" evidence="4">
    <location>
        <begin position="13"/>
        <end position="406"/>
    </location>
</feature>